<accession>A0A383V751</accession>
<protein>
    <submittedName>
        <fullName evidence="1">Uncharacterized protein</fullName>
    </submittedName>
</protein>
<sequence length="243" mass="24828">MPESGMRTNITIPSGSGSIITASNCSDGGRAAVLKGSDGKDVISYLSRAGFVGNETCSATTTQDSMPVTITVTPGSCDNNVCGLQRQSGNCSKGRCTCQGGSQMTAAFARNPNDAARALVPRVPACRYPFITSTGAFSLTTIKAKPGATLDVTFTLAQPGMASQCAGPDAALLPRVALLNSACGRRTSVPSATAPQQIDVKTAQCKDGEYSAQVEVPNISGACLRLVISLADGSAKRVAVTVE</sequence>
<proteinExistence type="predicted"/>
<keyword evidence="2" id="KW-1185">Reference proteome</keyword>
<name>A0A383V751_TETOB</name>
<dbReference type="AlphaFoldDB" id="A0A383V751"/>
<dbReference type="Proteomes" id="UP000256970">
    <property type="component" value="Unassembled WGS sequence"/>
</dbReference>
<evidence type="ECO:0000313" key="1">
    <source>
        <dbReference type="EMBL" id="SZX60404.1"/>
    </source>
</evidence>
<evidence type="ECO:0000313" key="2">
    <source>
        <dbReference type="Proteomes" id="UP000256970"/>
    </source>
</evidence>
<organism evidence="1 2">
    <name type="scientific">Tetradesmus obliquus</name>
    <name type="common">Green alga</name>
    <name type="synonym">Acutodesmus obliquus</name>
    <dbReference type="NCBI Taxonomy" id="3088"/>
    <lineage>
        <taxon>Eukaryota</taxon>
        <taxon>Viridiplantae</taxon>
        <taxon>Chlorophyta</taxon>
        <taxon>core chlorophytes</taxon>
        <taxon>Chlorophyceae</taxon>
        <taxon>CS clade</taxon>
        <taxon>Sphaeropleales</taxon>
        <taxon>Scenedesmaceae</taxon>
        <taxon>Tetradesmus</taxon>
    </lineage>
</organism>
<dbReference type="EMBL" id="FNXT01000062">
    <property type="protein sequence ID" value="SZX60404.1"/>
    <property type="molecule type" value="Genomic_DNA"/>
</dbReference>
<reference evidence="1 2" key="1">
    <citation type="submission" date="2016-10" db="EMBL/GenBank/DDBJ databases">
        <authorList>
            <person name="Cai Z."/>
        </authorList>
    </citation>
    <scope>NUCLEOTIDE SEQUENCE [LARGE SCALE GENOMIC DNA]</scope>
</reference>
<gene>
    <name evidence="1" type="ORF">BQ4739_LOCUS955</name>
</gene>